<feature type="non-terminal residue" evidence="1">
    <location>
        <position position="1"/>
    </location>
</feature>
<gene>
    <name evidence="1" type="ORF">DAPPUDRAFT_337319</name>
</gene>
<dbReference type="InParanoid" id="E9I1E9"/>
<dbReference type="Proteomes" id="UP000000305">
    <property type="component" value="Unassembled WGS sequence"/>
</dbReference>
<reference evidence="1 2" key="1">
    <citation type="journal article" date="2011" name="Science">
        <title>The ecoresponsive genome of Daphnia pulex.</title>
        <authorList>
            <person name="Colbourne J.K."/>
            <person name="Pfrender M.E."/>
            <person name="Gilbert D."/>
            <person name="Thomas W.K."/>
            <person name="Tucker A."/>
            <person name="Oakley T.H."/>
            <person name="Tokishita S."/>
            <person name="Aerts A."/>
            <person name="Arnold G.J."/>
            <person name="Basu M.K."/>
            <person name="Bauer D.J."/>
            <person name="Caceres C.E."/>
            <person name="Carmel L."/>
            <person name="Casola C."/>
            <person name="Choi J.H."/>
            <person name="Detter J.C."/>
            <person name="Dong Q."/>
            <person name="Dusheyko S."/>
            <person name="Eads B.D."/>
            <person name="Frohlich T."/>
            <person name="Geiler-Samerotte K.A."/>
            <person name="Gerlach D."/>
            <person name="Hatcher P."/>
            <person name="Jogdeo S."/>
            <person name="Krijgsveld J."/>
            <person name="Kriventseva E.V."/>
            <person name="Kultz D."/>
            <person name="Laforsch C."/>
            <person name="Lindquist E."/>
            <person name="Lopez J."/>
            <person name="Manak J.R."/>
            <person name="Muller J."/>
            <person name="Pangilinan J."/>
            <person name="Patwardhan R.P."/>
            <person name="Pitluck S."/>
            <person name="Pritham E.J."/>
            <person name="Rechtsteiner A."/>
            <person name="Rho M."/>
            <person name="Rogozin I.B."/>
            <person name="Sakarya O."/>
            <person name="Salamov A."/>
            <person name="Schaack S."/>
            <person name="Shapiro H."/>
            <person name="Shiga Y."/>
            <person name="Skalitzky C."/>
            <person name="Smith Z."/>
            <person name="Souvorov A."/>
            <person name="Sung W."/>
            <person name="Tang Z."/>
            <person name="Tsuchiya D."/>
            <person name="Tu H."/>
            <person name="Vos H."/>
            <person name="Wang M."/>
            <person name="Wolf Y.I."/>
            <person name="Yamagata H."/>
            <person name="Yamada T."/>
            <person name="Ye Y."/>
            <person name="Shaw J.R."/>
            <person name="Andrews J."/>
            <person name="Crease T.J."/>
            <person name="Tang H."/>
            <person name="Lucas S.M."/>
            <person name="Robertson H.M."/>
            <person name="Bork P."/>
            <person name="Koonin E.V."/>
            <person name="Zdobnov E.M."/>
            <person name="Grigoriev I.V."/>
            <person name="Lynch M."/>
            <person name="Boore J.L."/>
        </authorList>
    </citation>
    <scope>NUCLEOTIDE SEQUENCE [LARGE SCALE GENOMIC DNA]</scope>
</reference>
<proteinExistence type="predicted"/>
<evidence type="ECO:0000313" key="2">
    <source>
        <dbReference type="Proteomes" id="UP000000305"/>
    </source>
</evidence>
<sequence length="154" mass="17493">NAEYSHQHDDGCGCDDDGAEVDSILYSQYAEPTPEEVAAWREFMVENNKALIEEVVTPAPVQDVDIQRVITERDTFLKNITDLMKIQYKQSYAVAKLATELLDQSLKSLEQLDKIENAIFDYKSSISDTENPHFEQLLSVLMPDTYKQLKGTAE</sequence>
<dbReference type="KEGG" id="dpx:DAPPUDRAFT_337319"/>
<accession>E9I1E9</accession>
<dbReference type="AlphaFoldDB" id="E9I1E9"/>
<dbReference type="EMBL" id="GL733778">
    <property type="protein sequence ID" value="EFX62176.1"/>
    <property type="molecule type" value="Genomic_DNA"/>
</dbReference>
<evidence type="ECO:0000313" key="1">
    <source>
        <dbReference type="EMBL" id="EFX62176.1"/>
    </source>
</evidence>
<protein>
    <submittedName>
        <fullName evidence="1">Uncharacterized protein</fullName>
    </submittedName>
</protein>
<keyword evidence="2" id="KW-1185">Reference proteome</keyword>
<dbReference type="HOGENOM" id="CLU_1708706_0_0_1"/>
<name>E9I1E9_DAPPU</name>
<organism evidence="1 2">
    <name type="scientific">Daphnia pulex</name>
    <name type="common">Water flea</name>
    <dbReference type="NCBI Taxonomy" id="6669"/>
    <lineage>
        <taxon>Eukaryota</taxon>
        <taxon>Metazoa</taxon>
        <taxon>Ecdysozoa</taxon>
        <taxon>Arthropoda</taxon>
        <taxon>Crustacea</taxon>
        <taxon>Branchiopoda</taxon>
        <taxon>Diplostraca</taxon>
        <taxon>Cladocera</taxon>
        <taxon>Anomopoda</taxon>
        <taxon>Daphniidae</taxon>
        <taxon>Daphnia</taxon>
    </lineage>
</organism>